<dbReference type="NCBIfam" id="NF041216">
    <property type="entry name" value="CU044_2847_fam"/>
    <property type="match status" value="1"/>
</dbReference>
<organism evidence="3 4">
    <name type="scientific">Streptomyces hesseae</name>
    <dbReference type="NCBI Taxonomy" id="3075519"/>
    <lineage>
        <taxon>Bacteria</taxon>
        <taxon>Bacillati</taxon>
        <taxon>Actinomycetota</taxon>
        <taxon>Actinomycetes</taxon>
        <taxon>Kitasatosporales</taxon>
        <taxon>Streptomycetaceae</taxon>
        <taxon>Streptomyces</taxon>
    </lineage>
</organism>
<evidence type="ECO:0000313" key="4">
    <source>
        <dbReference type="Proteomes" id="UP001180531"/>
    </source>
</evidence>
<keyword evidence="4" id="KW-1185">Reference proteome</keyword>
<sequence length="125" mass="12898">MADPIGNTAETIEIDLGDGAVLHAVVRGSRPRCDSGDAGAVSVAAQHTFNEVRATIQAVGQWAKDTAARCGDPSSFEVEFGLTLSVKSGRLIGVLAEAGEKRACWSGSAGTAPLPPPPSRGSRRR</sequence>
<dbReference type="EMBL" id="JAVRFI010000001">
    <property type="protein sequence ID" value="MDT0447777.1"/>
    <property type="molecule type" value="Genomic_DNA"/>
</dbReference>
<dbReference type="Pfam" id="PF19493">
    <property type="entry name" value="Trypco1"/>
    <property type="match status" value="1"/>
</dbReference>
<protein>
    <submittedName>
        <fullName evidence="3">CU044_2847 family protein</fullName>
    </submittedName>
</protein>
<feature type="domain" description="Trypsin-co-occurring" evidence="2">
    <location>
        <begin position="26"/>
        <end position="99"/>
    </location>
</feature>
<dbReference type="RefSeq" id="WP_311607189.1">
    <property type="nucleotide sequence ID" value="NZ_JAVRFI010000001.1"/>
</dbReference>
<reference evidence="3" key="1">
    <citation type="submission" date="2024-05" db="EMBL/GenBank/DDBJ databases">
        <title>30 novel species of actinomycetes from the DSMZ collection.</title>
        <authorList>
            <person name="Nouioui I."/>
        </authorList>
    </citation>
    <scope>NUCLEOTIDE SEQUENCE</scope>
    <source>
        <strain evidence="3">DSM 40473</strain>
    </source>
</reference>
<gene>
    <name evidence="3" type="ORF">RM609_01475</name>
</gene>
<dbReference type="Proteomes" id="UP001180531">
    <property type="component" value="Unassembled WGS sequence"/>
</dbReference>
<comment type="caution">
    <text evidence="3">The sequence shown here is derived from an EMBL/GenBank/DDBJ whole genome shotgun (WGS) entry which is preliminary data.</text>
</comment>
<feature type="region of interest" description="Disordered" evidence="1">
    <location>
        <begin position="105"/>
        <end position="125"/>
    </location>
</feature>
<proteinExistence type="predicted"/>
<evidence type="ECO:0000256" key="1">
    <source>
        <dbReference type="SAM" id="MobiDB-lite"/>
    </source>
</evidence>
<evidence type="ECO:0000259" key="2">
    <source>
        <dbReference type="Pfam" id="PF19493"/>
    </source>
</evidence>
<evidence type="ECO:0000313" key="3">
    <source>
        <dbReference type="EMBL" id="MDT0447777.1"/>
    </source>
</evidence>
<accession>A0ABU2SFN6</accession>
<name>A0ABU2SFN6_9ACTN</name>
<dbReference type="InterPro" id="IPR045794">
    <property type="entry name" value="Trypco1"/>
</dbReference>